<dbReference type="Gene3D" id="1.10.10.10">
    <property type="entry name" value="Winged helix-like DNA-binding domain superfamily/Winged helix DNA-binding domain"/>
    <property type="match status" value="2"/>
</dbReference>
<dbReference type="EMBL" id="JBHSWB010000001">
    <property type="protein sequence ID" value="MFC6659836.1"/>
    <property type="molecule type" value="Genomic_DNA"/>
</dbReference>
<keyword evidence="4 5" id="KW-0963">Cytoplasm</keyword>
<gene>
    <name evidence="5" type="primary">recX</name>
    <name evidence="7" type="ORF">ACFP90_05260</name>
</gene>
<sequence>MTGRYRRAQGRRAPAPGTEGDDAAPRAPRRPSTPEEQRDALLAYAFRALGQRALSAQELRARLEKRSDDPELVALVLARVQELGYQDDTQVARAENTRRGVGAMRVRQTLKRRGLDDDLIQDTLQTRDSAREAEEVAALLERRWSSFARKRDPQASAFAFLARRGYPGSVIWPAIRAFVANQGEEPEWNGEEDEG</sequence>
<evidence type="ECO:0000313" key="8">
    <source>
        <dbReference type="Proteomes" id="UP001596317"/>
    </source>
</evidence>
<comment type="subcellular location">
    <subcellularLocation>
        <location evidence="1 5">Cytoplasm</location>
    </subcellularLocation>
</comment>
<evidence type="ECO:0000256" key="2">
    <source>
        <dbReference type="ARBA" id="ARBA00009695"/>
    </source>
</evidence>
<dbReference type="HAMAP" id="MF_01114">
    <property type="entry name" value="RecX"/>
    <property type="match status" value="1"/>
</dbReference>
<comment type="caution">
    <text evidence="7">The sequence shown here is derived from an EMBL/GenBank/DDBJ whole genome shotgun (WGS) entry which is preliminary data.</text>
</comment>
<name>A0ABW1ZG59_9DEIO</name>
<evidence type="ECO:0000256" key="4">
    <source>
        <dbReference type="ARBA" id="ARBA00022490"/>
    </source>
</evidence>
<evidence type="ECO:0000256" key="5">
    <source>
        <dbReference type="HAMAP-Rule" id="MF_01114"/>
    </source>
</evidence>
<feature type="compositionally biased region" description="Basic residues" evidence="6">
    <location>
        <begin position="1"/>
        <end position="10"/>
    </location>
</feature>
<proteinExistence type="inferred from homology"/>
<evidence type="ECO:0000313" key="7">
    <source>
        <dbReference type="EMBL" id="MFC6659836.1"/>
    </source>
</evidence>
<dbReference type="PANTHER" id="PTHR33602">
    <property type="entry name" value="REGULATORY PROTEIN RECX FAMILY PROTEIN"/>
    <property type="match status" value="1"/>
</dbReference>
<dbReference type="InterPro" id="IPR003783">
    <property type="entry name" value="Regulatory_RecX"/>
</dbReference>
<evidence type="ECO:0000256" key="6">
    <source>
        <dbReference type="SAM" id="MobiDB-lite"/>
    </source>
</evidence>
<dbReference type="InterPro" id="IPR036388">
    <property type="entry name" value="WH-like_DNA-bd_sf"/>
</dbReference>
<dbReference type="RefSeq" id="WP_224603571.1">
    <property type="nucleotide sequence ID" value="NZ_JAIQXV010000001.1"/>
</dbReference>
<reference evidence="8" key="1">
    <citation type="journal article" date="2019" name="Int. J. Syst. Evol. Microbiol.">
        <title>The Global Catalogue of Microorganisms (GCM) 10K type strain sequencing project: providing services to taxonomists for standard genome sequencing and annotation.</title>
        <authorList>
            <consortium name="The Broad Institute Genomics Platform"/>
            <consortium name="The Broad Institute Genome Sequencing Center for Infectious Disease"/>
            <person name="Wu L."/>
            <person name="Ma J."/>
        </authorList>
    </citation>
    <scope>NUCLEOTIDE SEQUENCE [LARGE SCALE GENOMIC DNA]</scope>
    <source>
        <strain evidence="8">CCUG 63830</strain>
    </source>
</reference>
<comment type="similarity">
    <text evidence="2 5">Belongs to the RecX family.</text>
</comment>
<evidence type="ECO:0000256" key="1">
    <source>
        <dbReference type="ARBA" id="ARBA00004496"/>
    </source>
</evidence>
<organism evidence="7 8">
    <name type="scientific">Deinococcus multiflagellatus</name>
    <dbReference type="NCBI Taxonomy" id="1656887"/>
    <lineage>
        <taxon>Bacteria</taxon>
        <taxon>Thermotogati</taxon>
        <taxon>Deinococcota</taxon>
        <taxon>Deinococci</taxon>
        <taxon>Deinococcales</taxon>
        <taxon>Deinococcaceae</taxon>
        <taxon>Deinococcus</taxon>
    </lineage>
</organism>
<accession>A0ABW1ZG59</accession>
<comment type="function">
    <text evidence="5">Modulates RecA activity.</text>
</comment>
<dbReference type="PANTHER" id="PTHR33602:SF1">
    <property type="entry name" value="REGULATORY PROTEIN RECX FAMILY PROTEIN"/>
    <property type="match status" value="1"/>
</dbReference>
<feature type="region of interest" description="Disordered" evidence="6">
    <location>
        <begin position="1"/>
        <end position="38"/>
    </location>
</feature>
<protein>
    <recommendedName>
        <fullName evidence="3 5">Regulatory protein RecX</fullName>
    </recommendedName>
</protein>
<keyword evidence="8" id="KW-1185">Reference proteome</keyword>
<dbReference type="Proteomes" id="UP001596317">
    <property type="component" value="Unassembled WGS sequence"/>
</dbReference>
<evidence type="ECO:0000256" key="3">
    <source>
        <dbReference type="ARBA" id="ARBA00018111"/>
    </source>
</evidence>